<reference evidence="1 2" key="1">
    <citation type="submission" date="2019-09" db="EMBL/GenBank/DDBJ databases">
        <authorList>
            <person name="Ou C."/>
        </authorList>
    </citation>
    <scope>NUCLEOTIDE SEQUENCE [LARGE SCALE GENOMIC DNA]</scope>
    <source>
        <strain evidence="1">S2</strain>
        <tissue evidence="1">Leaf</tissue>
    </source>
</reference>
<reference evidence="1 2" key="3">
    <citation type="submission" date="2019-11" db="EMBL/GenBank/DDBJ databases">
        <title>A de novo genome assembly of a pear dwarfing rootstock.</title>
        <authorList>
            <person name="Wang F."/>
            <person name="Wang J."/>
            <person name="Li S."/>
            <person name="Zhang Y."/>
            <person name="Fang M."/>
            <person name="Ma L."/>
            <person name="Zhao Y."/>
            <person name="Jiang S."/>
        </authorList>
    </citation>
    <scope>NUCLEOTIDE SEQUENCE [LARGE SCALE GENOMIC DNA]</scope>
    <source>
        <strain evidence="1">S2</strain>
        <tissue evidence="1">Leaf</tissue>
    </source>
</reference>
<gene>
    <name evidence="1" type="ORF">D8674_035269</name>
</gene>
<reference evidence="2" key="2">
    <citation type="submission" date="2019-10" db="EMBL/GenBank/DDBJ databases">
        <title>A de novo genome assembly of a pear dwarfing rootstock.</title>
        <authorList>
            <person name="Wang F."/>
            <person name="Wang J."/>
            <person name="Li S."/>
            <person name="Zhang Y."/>
            <person name="Fang M."/>
            <person name="Ma L."/>
            <person name="Zhao Y."/>
            <person name="Jiang S."/>
        </authorList>
    </citation>
    <scope>NUCLEOTIDE SEQUENCE [LARGE SCALE GENOMIC DNA]</scope>
</reference>
<proteinExistence type="predicted"/>
<evidence type="ECO:0000313" key="2">
    <source>
        <dbReference type="Proteomes" id="UP000327157"/>
    </source>
</evidence>
<dbReference type="AlphaFoldDB" id="A0A5N5GCS0"/>
<keyword evidence="2" id="KW-1185">Reference proteome</keyword>
<organism evidence="1 2">
    <name type="scientific">Pyrus ussuriensis x Pyrus communis</name>
    <dbReference type="NCBI Taxonomy" id="2448454"/>
    <lineage>
        <taxon>Eukaryota</taxon>
        <taxon>Viridiplantae</taxon>
        <taxon>Streptophyta</taxon>
        <taxon>Embryophyta</taxon>
        <taxon>Tracheophyta</taxon>
        <taxon>Spermatophyta</taxon>
        <taxon>Magnoliopsida</taxon>
        <taxon>eudicotyledons</taxon>
        <taxon>Gunneridae</taxon>
        <taxon>Pentapetalae</taxon>
        <taxon>rosids</taxon>
        <taxon>fabids</taxon>
        <taxon>Rosales</taxon>
        <taxon>Rosaceae</taxon>
        <taxon>Amygdaloideae</taxon>
        <taxon>Maleae</taxon>
        <taxon>Pyrus</taxon>
    </lineage>
</organism>
<accession>A0A5N5GCS0</accession>
<sequence length="105" mass="12079">MIIYELPWILKWNYGFADDGARDFPTFLKARRILPHRQVVAELPCSTPESSSKTEKLKSLIKSNTSYDKEIMSKATSFQHNMDEDFGDDNEDDCYGICPPICPKK</sequence>
<name>A0A5N5GCS0_9ROSA</name>
<evidence type="ECO:0000313" key="1">
    <source>
        <dbReference type="EMBL" id="KAB2612953.1"/>
    </source>
</evidence>
<dbReference type="Proteomes" id="UP000327157">
    <property type="component" value="Chromosome 9"/>
</dbReference>
<dbReference type="EMBL" id="SMOL01000458">
    <property type="protein sequence ID" value="KAB2612953.1"/>
    <property type="molecule type" value="Genomic_DNA"/>
</dbReference>
<protein>
    <submittedName>
        <fullName evidence="1">S ribonuclease</fullName>
    </submittedName>
</protein>
<comment type="caution">
    <text evidence="1">The sequence shown here is derived from an EMBL/GenBank/DDBJ whole genome shotgun (WGS) entry which is preliminary data.</text>
</comment>